<dbReference type="Proteomes" id="UP000647587">
    <property type="component" value="Unassembled WGS sequence"/>
</dbReference>
<evidence type="ECO:0000313" key="2">
    <source>
        <dbReference type="Proteomes" id="UP000647587"/>
    </source>
</evidence>
<dbReference type="RefSeq" id="WP_189007044.1">
    <property type="nucleotide sequence ID" value="NZ_BMPP01000006.1"/>
</dbReference>
<sequence length="99" mass="11616">MFKLFRRPEPSPFLRQDDSQTFRVRIRTRLHGEVVELRFTKSAHIGVDDDGSYILRKPVVSPQHFDRGEVVIRFDRQYRVTGTEARGVDFIPVSEWGPD</sequence>
<keyword evidence="2" id="KW-1185">Reference proteome</keyword>
<comment type="caution">
    <text evidence="1">The sequence shown here is derived from an EMBL/GenBank/DDBJ whole genome shotgun (WGS) entry which is preliminary data.</text>
</comment>
<reference evidence="2" key="1">
    <citation type="journal article" date="2019" name="Int. J. Syst. Evol. Microbiol.">
        <title>The Global Catalogue of Microorganisms (GCM) 10K type strain sequencing project: providing services to taxonomists for standard genome sequencing and annotation.</title>
        <authorList>
            <consortium name="The Broad Institute Genomics Platform"/>
            <consortium name="The Broad Institute Genome Sequencing Center for Infectious Disease"/>
            <person name="Wu L."/>
            <person name="Ma J."/>
        </authorList>
    </citation>
    <scope>NUCLEOTIDE SEQUENCE [LARGE SCALE GENOMIC DNA]</scope>
    <source>
        <strain evidence="2">JCM 30331</strain>
    </source>
</reference>
<dbReference type="EMBL" id="BMPP01000006">
    <property type="protein sequence ID" value="GGK24927.1"/>
    <property type="molecule type" value="Genomic_DNA"/>
</dbReference>
<evidence type="ECO:0000313" key="1">
    <source>
        <dbReference type="EMBL" id="GGK24927.1"/>
    </source>
</evidence>
<protein>
    <submittedName>
        <fullName evidence="1">Uncharacterized protein</fullName>
    </submittedName>
</protein>
<name>A0ABQ2EU80_9DEIO</name>
<organism evidence="1 2">
    <name type="scientific">Deinococcus malanensis</name>
    <dbReference type="NCBI Taxonomy" id="1706855"/>
    <lineage>
        <taxon>Bacteria</taxon>
        <taxon>Thermotogati</taxon>
        <taxon>Deinococcota</taxon>
        <taxon>Deinococci</taxon>
        <taxon>Deinococcales</taxon>
        <taxon>Deinococcaceae</taxon>
        <taxon>Deinococcus</taxon>
    </lineage>
</organism>
<accession>A0ABQ2EU80</accession>
<proteinExistence type="predicted"/>
<gene>
    <name evidence="1" type="ORF">GCM10008955_18220</name>
</gene>